<name>A0A1F5P2M5_9BACT</name>
<proteinExistence type="predicted"/>
<sequence length="63" mass="7325">MRRYLLIGLALLGVLLVWRIFRVPPVEGQTQLAVLSTTEFQGDLVKIRNVRNFRYGPLADRFH</sequence>
<dbReference type="AlphaFoldDB" id="A0A1F5P2M5"/>
<gene>
    <name evidence="1" type="ORF">A2846_00290</name>
</gene>
<dbReference type="EMBL" id="MFEN01000025">
    <property type="protein sequence ID" value="OGE84136.1"/>
    <property type="molecule type" value="Genomic_DNA"/>
</dbReference>
<protein>
    <submittedName>
        <fullName evidence="1">Uncharacterized protein</fullName>
    </submittedName>
</protein>
<reference evidence="1 2" key="1">
    <citation type="journal article" date="2016" name="Nat. Commun.">
        <title>Thousands of microbial genomes shed light on interconnected biogeochemical processes in an aquifer system.</title>
        <authorList>
            <person name="Anantharaman K."/>
            <person name="Brown C.T."/>
            <person name="Hug L.A."/>
            <person name="Sharon I."/>
            <person name="Castelle C.J."/>
            <person name="Probst A.J."/>
            <person name="Thomas B.C."/>
            <person name="Singh A."/>
            <person name="Wilkins M.J."/>
            <person name="Karaoz U."/>
            <person name="Brodie E.L."/>
            <person name="Williams K.H."/>
            <person name="Hubbard S.S."/>
            <person name="Banfield J.F."/>
        </authorList>
    </citation>
    <scope>NUCLEOTIDE SEQUENCE [LARGE SCALE GENOMIC DNA]</scope>
</reference>
<accession>A0A1F5P2M5</accession>
<dbReference type="Proteomes" id="UP000176339">
    <property type="component" value="Unassembled WGS sequence"/>
</dbReference>
<evidence type="ECO:0000313" key="2">
    <source>
        <dbReference type="Proteomes" id="UP000176339"/>
    </source>
</evidence>
<evidence type="ECO:0000313" key="1">
    <source>
        <dbReference type="EMBL" id="OGE84136.1"/>
    </source>
</evidence>
<comment type="caution">
    <text evidence="1">The sequence shown here is derived from an EMBL/GenBank/DDBJ whole genome shotgun (WGS) entry which is preliminary data.</text>
</comment>
<organism evidence="1 2">
    <name type="scientific">Candidatus Doudnabacteria bacterium RIFCSPHIGHO2_01_FULL_49_9</name>
    <dbReference type="NCBI Taxonomy" id="1817827"/>
    <lineage>
        <taxon>Bacteria</taxon>
        <taxon>Candidatus Doudnaibacteriota</taxon>
    </lineage>
</organism>